<dbReference type="RefSeq" id="WP_103081396.1">
    <property type="nucleotide sequence ID" value="NZ_CP021850.1"/>
</dbReference>
<dbReference type="InterPro" id="IPR050330">
    <property type="entry name" value="Bact_OuterMem_StrucFunc"/>
</dbReference>
<feature type="domain" description="OmpA-like" evidence="11">
    <location>
        <begin position="129"/>
        <end position="248"/>
    </location>
</feature>
<dbReference type="Pfam" id="PF13677">
    <property type="entry name" value="MotB_plug"/>
    <property type="match status" value="1"/>
</dbReference>
<dbReference type="PANTHER" id="PTHR30329">
    <property type="entry name" value="STATOR ELEMENT OF FLAGELLAR MOTOR COMPLEX"/>
    <property type="match status" value="1"/>
</dbReference>
<proteinExistence type="inferred from homology"/>
<keyword evidence="4" id="KW-1003">Cell membrane</keyword>
<accession>A0A2K2FKL5</accession>
<dbReference type="InterPro" id="IPR025713">
    <property type="entry name" value="MotB-like_N_dom"/>
</dbReference>
<evidence type="ECO:0000256" key="2">
    <source>
        <dbReference type="ARBA" id="ARBA00004442"/>
    </source>
</evidence>
<evidence type="ECO:0000256" key="8">
    <source>
        <dbReference type="ARBA" id="ARBA00023237"/>
    </source>
</evidence>
<dbReference type="InterPro" id="IPR006664">
    <property type="entry name" value="OMP_bac"/>
</dbReference>
<dbReference type="GO" id="GO:0005886">
    <property type="term" value="C:plasma membrane"/>
    <property type="evidence" value="ECO:0007669"/>
    <property type="project" value="UniProtKB-SubCell"/>
</dbReference>
<keyword evidence="7 9" id="KW-0472">Membrane</keyword>
<dbReference type="AlphaFoldDB" id="A0A2K2FKL5"/>
<dbReference type="OrthoDB" id="9815217at2"/>
<dbReference type="InterPro" id="IPR036737">
    <property type="entry name" value="OmpA-like_sf"/>
</dbReference>
<dbReference type="Pfam" id="PF00691">
    <property type="entry name" value="OmpA"/>
    <property type="match status" value="1"/>
</dbReference>
<evidence type="ECO:0000256" key="3">
    <source>
        <dbReference type="ARBA" id="ARBA00008914"/>
    </source>
</evidence>
<gene>
    <name evidence="12" type="ORF">CDQ84_08950</name>
</gene>
<keyword evidence="5 10" id="KW-0812">Transmembrane</keyword>
<dbReference type="Proteomes" id="UP000236151">
    <property type="component" value="Unassembled WGS sequence"/>
</dbReference>
<keyword evidence="13" id="KW-1185">Reference proteome</keyword>
<dbReference type="CDD" id="cd07185">
    <property type="entry name" value="OmpA_C-like"/>
    <property type="match status" value="1"/>
</dbReference>
<dbReference type="PROSITE" id="PS51123">
    <property type="entry name" value="OMPA_2"/>
    <property type="match status" value="1"/>
</dbReference>
<evidence type="ECO:0000256" key="4">
    <source>
        <dbReference type="ARBA" id="ARBA00022475"/>
    </source>
</evidence>
<dbReference type="EMBL" id="NIOJ01000019">
    <property type="protein sequence ID" value="PNT99327.1"/>
    <property type="molecule type" value="Genomic_DNA"/>
</dbReference>
<reference evidence="12 13" key="1">
    <citation type="submission" date="2017-06" db="EMBL/GenBank/DDBJ databases">
        <title>Investigating the central metabolism of Clostridium thermosuccinogenes.</title>
        <authorList>
            <person name="Koendjbiharie J.G."/>
            <person name="van Kranenburg R."/>
        </authorList>
    </citation>
    <scope>NUCLEOTIDE SEQUENCE [LARGE SCALE GENOMIC DNA]</scope>
    <source>
        <strain evidence="12 13">DSM 5806</strain>
    </source>
</reference>
<evidence type="ECO:0000313" key="12">
    <source>
        <dbReference type="EMBL" id="PNT99327.1"/>
    </source>
</evidence>
<evidence type="ECO:0000256" key="6">
    <source>
        <dbReference type="ARBA" id="ARBA00022989"/>
    </source>
</evidence>
<evidence type="ECO:0000256" key="7">
    <source>
        <dbReference type="ARBA" id="ARBA00023136"/>
    </source>
</evidence>
<feature type="transmembrane region" description="Helical" evidence="10">
    <location>
        <begin position="25"/>
        <end position="42"/>
    </location>
</feature>
<organism evidence="12 13">
    <name type="scientific">Clostridium thermosuccinogenes</name>
    <dbReference type="NCBI Taxonomy" id="84032"/>
    <lineage>
        <taxon>Bacteria</taxon>
        <taxon>Bacillati</taxon>
        <taxon>Bacillota</taxon>
        <taxon>Clostridia</taxon>
        <taxon>Eubacteriales</taxon>
        <taxon>Clostridiaceae</taxon>
        <taxon>Clostridium</taxon>
    </lineage>
</organism>
<evidence type="ECO:0000259" key="11">
    <source>
        <dbReference type="PROSITE" id="PS51123"/>
    </source>
</evidence>
<comment type="subcellular location">
    <subcellularLocation>
        <location evidence="1">Cell membrane</location>
        <topology evidence="1">Single-pass membrane protein</topology>
    </subcellularLocation>
    <subcellularLocation>
        <location evidence="2">Cell outer membrane</location>
    </subcellularLocation>
</comment>
<dbReference type="InterPro" id="IPR006665">
    <property type="entry name" value="OmpA-like"/>
</dbReference>
<dbReference type="SUPFAM" id="SSF103088">
    <property type="entry name" value="OmpA-like"/>
    <property type="match status" value="1"/>
</dbReference>
<dbReference type="PRINTS" id="PR01021">
    <property type="entry name" value="OMPADOMAIN"/>
</dbReference>
<dbReference type="PANTHER" id="PTHR30329:SF21">
    <property type="entry name" value="LIPOPROTEIN YIAD-RELATED"/>
    <property type="match status" value="1"/>
</dbReference>
<comment type="caution">
    <text evidence="12">The sequence shown here is derived from an EMBL/GenBank/DDBJ whole genome shotgun (WGS) entry which is preliminary data.</text>
</comment>
<comment type="similarity">
    <text evidence="3">Belongs to the MotB family.</text>
</comment>
<protein>
    <recommendedName>
        <fullName evidence="11">OmpA-like domain-containing protein</fullName>
    </recommendedName>
</protein>
<sequence>MRRLRKRTDGSGVEAGNWLTTYSDLVTNLLCLFVLLFSFATVDRAKFEQFARSMQSSYLEMSKGEIYTKNNGQSLVSLIADYNAVGGQDSVTSNASVGEDMTLEEFKINVDKAISDLGLDEYISVIEETTEVTLRFNSLILFDSGKADIKSSGEEVLKKLGDFLAKLDNEILIQGHTDSLPINTPQFPSNWELSTKRATNVVKFLIANCGVDPAKVTPTGNAEFRPVAPNDTEANRQKNRRIDIVIIK</sequence>
<evidence type="ECO:0000256" key="9">
    <source>
        <dbReference type="PROSITE-ProRule" id="PRU00473"/>
    </source>
</evidence>
<name>A0A2K2FKL5_9CLOT</name>
<keyword evidence="6 10" id="KW-1133">Transmembrane helix</keyword>
<evidence type="ECO:0000256" key="5">
    <source>
        <dbReference type="ARBA" id="ARBA00022692"/>
    </source>
</evidence>
<dbReference type="Gene3D" id="3.30.1330.60">
    <property type="entry name" value="OmpA-like domain"/>
    <property type="match status" value="1"/>
</dbReference>
<evidence type="ECO:0000256" key="1">
    <source>
        <dbReference type="ARBA" id="ARBA00004162"/>
    </source>
</evidence>
<evidence type="ECO:0000313" key="13">
    <source>
        <dbReference type="Proteomes" id="UP000236151"/>
    </source>
</evidence>
<evidence type="ECO:0000256" key="10">
    <source>
        <dbReference type="SAM" id="Phobius"/>
    </source>
</evidence>
<dbReference type="KEGG" id="cthd:CDO33_15255"/>
<keyword evidence="8" id="KW-0998">Cell outer membrane</keyword>
<dbReference type="GO" id="GO:0009279">
    <property type="term" value="C:cell outer membrane"/>
    <property type="evidence" value="ECO:0007669"/>
    <property type="project" value="UniProtKB-SubCell"/>
</dbReference>